<reference evidence="1 2" key="1">
    <citation type="submission" date="2021-01" db="EMBL/GenBank/DDBJ databases">
        <title>Genomic Encyclopedia of Type Strains, Phase IV (KMG-IV): sequencing the most valuable type-strain genomes for metagenomic binning, comparative biology and taxonomic classification.</title>
        <authorList>
            <person name="Goeker M."/>
        </authorList>
    </citation>
    <scope>NUCLEOTIDE SEQUENCE [LARGE SCALE GENOMIC DNA]</scope>
    <source>
        <strain evidence="1 2">DSM 25890</strain>
    </source>
</reference>
<dbReference type="EMBL" id="JAFBEE010000017">
    <property type="protein sequence ID" value="MBM7615781.1"/>
    <property type="molecule type" value="Genomic_DNA"/>
</dbReference>
<evidence type="ECO:0000313" key="1">
    <source>
        <dbReference type="EMBL" id="MBM7615781.1"/>
    </source>
</evidence>
<protein>
    <submittedName>
        <fullName evidence="1">Uncharacterized protein</fullName>
    </submittedName>
</protein>
<accession>A0ABS2NS73</accession>
<dbReference type="Proteomes" id="UP001314796">
    <property type="component" value="Unassembled WGS sequence"/>
</dbReference>
<comment type="caution">
    <text evidence="1">The sequence shown here is derived from an EMBL/GenBank/DDBJ whole genome shotgun (WGS) entry which is preliminary data.</text>
</comment>
<evidence type="ECO:0000313" key="2">
    <source>
        <dbReference type="Proteomes" id="UP001314796"/>
    </source>
</evidence>
<gene>
    <name evidence="1" type="ORF">JOC73_002355</name>
</gene>
<keyword evidence="2" id="KW-1185">Reference proteome</keyword>
<proteinExistence type="predicted"/>
<dbReference type="RefSeq" id="WP_204403371.1">
    <property type="nucleotide sequence ID" value="NZ_JAFBEE010000017.1"/>
</dbReference>
<organism evidence="1 2">
    <name type="scientific">Alkaliphilus hydrothermalis</name>
    <dbReference type="NCBI Taxonomy" id="1482730"/>
    <lineage>
        <taxon>Bacteria</taxon>
        <taxon>Bacillati</taxon>
        <taxon>Bacillota</taxon>
        <taxon>Clostridia</taxon>
        <taxon>Peptostreptococcales</taxon>
        <taxon>Natronincolaceae</taxon>
        <taxon>Alkaliphilus</taxon>
    </lineage>
</organism>
<sequence length="221" mass="26062">MRKISSVSKDRIDRMYIDRKINVNRISTVTPVDPVKPVHNEASFISDNYLLLTGSFYDKFQDLRQQYKDFYLNQQDLEDMMHQFKTKKGDDSLEEIITIIQQLVDKYNKTIISLRNFEEKLPRAGFTHGIHHTLLEYDEELATVGLTITEEVILNFDPSILRKNVDFQPNCLYFLFDYQQGLIRKLFTIFRNIKVSQLEESHGYKNNSITPPSGMLINERR</sequence>
<name>A0ABS2NS73_9FIRM</name>